<evidence type="ECO:0000256" key="4">
    <source>
        <dbReference type="ARBA" id="ARBA00023128"/>
    </source>
</evidence>
<dbReference type="GeneTree" id="ENSGT00970000194097"/>
<dbReference type="InterPro" id="IPR009801">
    <property type="entry name" value="TMEM126"/>
</dbReference>
<proteinExistence type="predicted"/>
<feature type="transmembrane region" description="Helical" evidence="6">
    <location>
        <begin position="68"/>
        <end position="87"/>
    </location>
</feature>
<evidence type="ECO:0000256" key="2">
    <source>
        <dbReference type="ARBA" id="ARBA00022692"/>
    </source>
</evidence>
<evidence type="ECO:0000313" key="8">
    <source>
        <dbReference type="Proteomes" id="UP000694415"/>
    </source>
</evidence>
<accession>A0A8C6N5L3</accession>
<reference evidence="7" key="1">
    <citation type="submission" date="2025-08" db="UniProtKB">
        <authorList>
            <consortium name="Ensembl"/>
        </authorList>
    </citation>
    <scope>IDENTIFICATION</scope>
</reference>
<feature type="transmembrane region" description="Helical" evidence="6">
    <location>
        <begin position="38"/>
        <end position="56"/>
    </location>
</feature>
<keyword evidence="8" id="KW-1185">Reference proteome</keyword>
<dbReference type="Proteomes" id="UP000694415">
    <property type="component" value="Unplaced"/>
</dbReference>
<reference evidence="7" key="2">
    <citation type="submission" date="2025-09" db="UniProtKB">
        <authorList>
            <consortium name="Ensembl"/>
        </authorList>
    </citation>
    <scope>IDENTIFICATION</scope>
</reference>
<evidence type="ECO:0000256" key="3">
    <source>
        <dbReference type="ARBA" id="ARBA00022989"/>
    </source>
</evidence>
<sequence length="90" mass="10252">MESHKPSASKEDLIFNIISRKIKQLPEPESNLLEYETAYIAFKLILIANSLFWCIWTQAPVASSLPMAVILFLTANLSYNSFASLPLEYR</sequence>
<evidence type="ECO:0000256" key="1">
    <source>
        <dbReference type="ARBA" id="ARBA00004225"/>
    </source>
</evidence>
<evidence type="ECO:0000313" key="7">
    <source>
        <dbReference type="Ensembl" id="ENSMSIP00000037864.1"/>
    </source>
</evidence>
<protein>
    <submittedName>
        <fullName evidence="7">Uncharacterized protein</fullName>
    </submittedName>
</protein>
<dbReference type="GO" id="GO:0031966">
    <property type="term" value="C:mitochondrial membrane"/>
    <property type="evidence" value="ECO:0007669"/>
    <property type="project" value="UniProtKB-SubCell"/>
</dbReference>
<keyword evidence="4" id="KW-0496">Mitochondrion</keyword>
<name>A0A8C6N5L3_MUSSI</name>
<evidence type="ECO:0000256" key="5">
    <source>
        <dbReference type="ARBA" id="ARBA00023136"/>
    </source>
</evidence>
<keyword evidence="2 6" id="KW-0812">Transmembrane</keyword>
<dbReference type="Pfam" id="PF07114">
    <property type="entry name" value="TMEM126"/>
    <property type="match status" value="1"/>
</dbReference>
<comment type="subcellular location">
    <subcellularLocation>
        <location evidence="1">Mitochondrion membrane</location>
        <topology evidence="1">Multi-pass membrane protein</topology>
    </subcellularLocation>
</comment>
<keyword evidence="5 6" id="KW-0472">Membrane</keyword>
<organism evidence="7 8">
    <name type="scientific">Mus spicilegus</name>
    <name type="common">Mound-building mouse</name>
    <dbReference type="NCBI Taxonomy" id="10103"/>
    <lineage>
        <taxon>Eukaryota</taxon>
        <taxon>Metazoa</taxon>
        <taxon>Chordata</taxon>
        <taxon>Craniata</taxon>
        <taxon>Vertebrata</taxon>
        <taxon>Euteleostomi</taxon>
        <taxon>Mammalia</taxon>
        <taxon>Eutheria</taxon>
        <taxon>Euarchontoglires</taxon>
        <taxon>Glires</taxon>
        <taxon>Rodentia</taxon>
        <taxon>Myomorpha</taxon>
        <taxon>Muroidea</taxon>
        <taxon>Muridae</taxon>
        <taxon>Murinae</taxon>
        <taxon>Mus</taxon>
        <taxon>Mus</taxon>
    </lineage>
</organism>
<evidence type="ECO:0000256" key="6">
    <source>
        <dbReference type="SAM" id="Phobius"/>
    </source>
</evidence>
<keyword evidence="3 6" id="KW-1133">Transmembrane helix</keyword>
<dbReference type="AlphaFoldDB" id="A0A8C6N5L3"/>
<dbReference type="Ensembl" id="ENSMSIT00000047784.1">
    <property type="protein sequence ID" value="ENSMSIP00000037864.1"/>
    <property type="gene ID" value="ENSMSIG00000031536.1"/>
</dbReference>